<dbReference type="Pfam" id="PF06580">
    <property type="entry name" value="His_kinase"/>
    <property type="match status" value="1"/>
</dbReference>
<evidence type="ECO:0000256" key="2">
    <source>
        <dbReference type="ARBA" id="ARBA00022475"/>
    </source>
</evidence>
<keyword evidence="6" id="KW-0547">Nucleotide-binding</keyword>
<keyword evidence="11 12" id="KW-0472">Membrane</keyword>
<comment type="subcellular location">
    <subcellularLocation>
        <location evidence="1">Cell membrane</location>
        <topology evidence="1">Multi-pass membrane protein</topology>
    </subcellularLocation>
</comment>
<evidence type="ECO:0000256" key="1">
    <source>
        <dbReference type="ARBA" id="ARBA00004651"/>
    </source>
</evidence>
<evidence type="ECO:0000256" key="11">
    <source>
        <dbReference type="ARBA" id="ARBA00023136"/>
    </source>
</evidence>
<sequence>MAGPFRRISWNSIRFKLIVGLLAITLPTVAFLIYNNNYAIRVVHNQVAESNRNLITMYMAQIDSKLDDVDKYLTNLIVNDPDLQEMKYQASENARTLAKVRLDNRMKTDIASYQSVDSMFVYSFPNRDFMEEFQGSGSVQEREEVRGYIRGLIDNLQSGEISLNRKWYVEKIGSQYYLFRVLQTSDTYVGSWLNMERLSFPLSLLHLGKNGFSLFTTNEGEPMMYADEVQEQGVNLSRNMQDYYLSGNKNSYLVLGEQSTKGDFRLAALIPNKQILENLPYLRRIASMIPIGAIILVPACLLLLRKMVLRPLNRIMVAMKRIGEGNLNARIDPYPTSDEFRLVNETFNRMIQQVQELRINVYEEQLSKQKAELQHLQLQINPHFYMNALNIIYNLALVRNCELIQEMALNLVQYFRYMFQSNLTFVSLKDELRHVRNYIRIQELRFPDRLSFEMSAPDYLLDTRIPPLVIQTFVENSIKHSADANANIGITVRIDLEESESEPRLLISIRDTGTGFTEEVLSEIRAGNRIMDEQGEHIGIWNVKRRLGLLYPDNARLLVSNAVPSGALIEMLIPLQARS</sequence>
<dbReference type="Pfam" id="PF00672">
    <property type="entry name" value="HAMP"/>
    <property type="match status" value="1"/>
</dbReference>
<accession>A0A841TTK2</accession>
<dbReference type="Gene3D" id="3.30.565.10">
    <property type="entry name" value="Histidine kinase-like ATPase, C-terminal domain"/>
    <property type="match status" value="1"/>
</dbReference>
<keyword evidence="4" id="KW-0808">Transferase</keyword>
<dbReference type="Proteomes" id="UP000553776">
    <property type="component" value="Unassembled WGS sequence"/>
</dbReference>
<dbReference type="InterPro" id="IPR010559">
    <property type="entry name" value="Sig_transdc_His_kin_internal"/>
</dbReference>
<dbReference type="SMART" id="SM00304">
    <property type="entry name" value="HAMP"/>
    <property type="match status" value="1"/>
</dbReference>
<dbReference type="SUPFAM" id="SSF158472">
    <property type="entry name" value="HAMP domain-like"/>
    <property type="match status" value="1"/>
</dbReference>
<organism evidence="14 15">
    <name type="scientific">Cohnella xylanilytica</name>
    <dbReference type="NCBI Taxonomy" id="557555"/>
    <lineage>
        <taxon>Bacteria</taxon>
        <taxon>Bacillati</taxon>
        <taxon>Bacillota</taxon>
        <taxon>Bacilli</taxon>
        <taxon>Bacillales</taxon>
        <taxon>Paenibacillaceae</taxon>
        <taxon>Cohnella</taxon>
    </lineage>
</organism>
<keyword evidence="8" id="KW-0067">ATP-binding</keyword>
<evidence type="ECO:0000256" key="10">
    <source>
        <dbReference type="ARBA" id="ARBA00023012"/>
    </source>
</evidence>
<proteinExistence type="predicted"/>
<evidence type="ECO:0000256" key="4">
    <source>
        <dbReference type="ARBA" id="ARBA00022679"/>
    </source>
</evidence>
<dbReference type="Gene3D" id="6.10.340.10">
    <property type="match status" value="1"/>
</dbReference>
<evidence type="ECO:0000256" key="9">
    <source>
        <dbReference type="ARBA" id="ARBA00022989"/>
    </source>
</evidence>
<gene>
    <name evidence="14" type="ORF">H7B90_10295</name>
</gene>
<dbReference type="InterPro" id="IPR050640">
    <property type="entry name" value="Bact_2-comp_sensor_kinase"/>
</dbReference>
<dbReference type="AlphaFoldDB" id="A0A841TTK2"/>
<keyword evidence="10" id="KW-0902">Two-component regulatory system</keyword>
<keyword evidence="2" id="KW-1003">Cell membrane</keyword>
<evidence type="ECO:0000259" key="13">
    <source>
        <dbReference type="PROSITE" id="PS50885"/>
    </source>
</evidence>
<evidence type="ECO:0000256" key="5">
    <source>
        <dbReference type="ARBA" id="ARBA00022692"/>
    </source>
</evidence>
<evidence type="ECO:0000256" key="7">
    <source>
        <dbReference type="ARBA" id="ARBA00022777"/>
    </source>
</evidence>
<dbReference type="PANTHER" id="PTHR34220:SF11">
    <property type="entry name" value="SENSOR PROTEIN KINASE HPTS"/>
    <property type="match status" value="1"/>
</dbReference>
<evidence type="ECO:0000256" key="3">
    <source>
        <dbReference type="ARBA" id="ARBA00022553"/>
    </source>
</evidence>
<dbReference type="GO" id="GO:0005886">
    <property type="term" value="C:plasma membrane"/>
    <property type="evidence" value="ECO:0007669"/>
    <property type="project" value="UniProtKB-SubCell"/>
</dbReference>
<dbReference type="GO" id="GO:0005524">
    <property type="term" value="F:ATP binding"/>
    <property type="evidence" value="ECO:0007669"/>
    <property type="project" value="UniProtKB-KW"/>
</dbReference>
<evidence type="ECO:0000313" key="14">
    <source>
        <dbReference type="EMBL" id="MBB6691787.1"/>
    </source>
</evidence>
<feature type="transmembrane region" description="Helical" evidence="12">
    <location>
        <begin position="15"/>
        <end position="34"/>
    </location>
</feature>
<feature type="domain" description="HAMP" evidence="13">
    <location>
        <begin position="306"/>
        <end position="359"/>
    </location>
</feature>
<dbReference type="Pfam" id="PF02518">
    <property type="entry name" value="HATPase_c"/>
    <property type="match status" value="1"/>
</dbReference>
<keyword evidence="15" id="KW-1185">Reference proteome</keyword>
<evidence type="ECO:0000256" key="6">
    <source>
        <dbReference type="ARBA" id="ARBA00022741"/>
    </source>
</evidence>
<dbReference type="CDD" id="cd06225">
    <property type="entry name" value="HAMP"/>
    <property type="match status" value="1"/>
</dbReference>
<comment type="caution">
    <text evidence="14">The sequence shown here is derived from an EMBL/GenBank/DDBJ whole genome shotgun (WGS) entry which is preliminary data.</text>
</comment>
<dbReference type="InterPro" id="IPR036890">
    <property type="entry name" value="HATPase_C_sf"/>
</dbReference>
<dbReference type="EMBL" id="JACJVR010000038">
    <property type="protein sequence ID" value="MBB6691787.1"/>
    <property type="molecule type" value="Genomic_DNA"/>
</dbReference>
<keyword evidence="3" id="KW-0597">Phosphoprotein</keyword>
<dbReference type="PANTHER" id="PTHR34220">
    <property type="entry name" value="SENSOR HISTIDINE KINASE YPDA"/>
    <property type="match status" value="1"/>
</dbReference>
<evidence type="ECO:0000256" key="8">
    <source>
        <dbReference type="ARBA" id="ARBA00022840"/>
    </source>
</evidence>
<protein>
    <submittedName>
        <fullName evidence="14">Histidine kinase</fullName>
    </submittedName>
</protein>
<evidence type="ECO:0000256" key="12">
    <source>
        <dbReference type="SAM" id="Phobius"/>
    </source>
</evidence>
<keyword evidence="7 14" id="KW-0418">Kinase</keyword>
<keyword evidence="5 12" id="KW-0812">Transmembrane</keyword>
<dbReference type="SUPFAM" id="SSF55874">
    <property type="entry name" value="ATPase domain of HSP90 chaperone/DNA topoisomerase II/histidine kinase"/>
    <property type="match status" value="1"/>
</dbReference>
<reference evidence="14 15" key="1">
    <citation type="submission" date="2020-08" db="EMBL/GenBank/DDBJ databases">
        <title>Cohnella phylogeny.</title>
        <authorList>
            <person name="Dunlap C."/>
        </authorList>
    </citation>
    <scope>NUCLEOTIDE SEQUENCE [LARGE SCALE GENOMIC DNA]</scope>
    <source>
        <strain evidence="14 15">DSM 25239</strain>
    </source>
</reference>
<dbReference type="InterPro" id="IPR003660">
    <property type="entry name" value="HAMP_dom"/>
</dbReference>
<dbReference type="GO" id="GO:0000155">
    <property type="term" value="F:phosphorelay sensor kinase activity"/>
    <property type="evidence" value="ECO:0007669"/>
    <property type="project" value="InterPro"/>
</dbReference>
<keyword evidence="9 12" id="KW-1133">Transmembrane helix</keyword>
<name>A0A841TTK2_9BACL</name>
<evidence type="ECO:0000313" key="15">
    <source>
        <dbReference type="Proteomes" id="UP000553776"/>
    </source>
</evidence>
<dbReference type="PROSITE" id="PS50885">
    <property type="entry name" value="HAMP"/>
    <property type="match status" value="1"/>
</dbReference>
<dbReference type="RefSeq" id="WP_185135781.1">
    <property type="nucleotide sequence ID" value="NZ_JACJVR010000038.1"/>
</dbReference>
<feature type="transmembrane region" description="Helical" evidence="12">
    <location>
        <begin position="285"/>
        <end position="304"/>
    </location>
</feature>
<dbReference type="InterPro" id="IPR003594">
    <property type="entry name" value="HATPase_dom"/>
</dbReference>